<evidence type="ECO:0000313" key="3">
    <source>
        <dbReference type="Proteomes" id="UP000887159"/>
    </source>
</evidence>
<accession>A0A8X6VKS2</accession>
<proteinExistence type="predicted"/>
<dbReference type="EMBL" id="BMAU01021292">
    <property type="protein sequence ID" value="GFY09710.1"/>
    <property type="molecule type" value="Genomic_DNA"/>
</dbReference>
<feature type="compositionally biased region" description="Polar residues" evidence="1">
    <location>
        <begin position="76"/>
        <end position="85"/>
    </location>
</feature>
<dbReference type="Proteomes" id="UP000887159">
    <property type="component" value="Unassembled WGS sequence"/>
</dbReference>
<comment type="caution">
    <text evidence="2">The sequence shown here is derived from an EMBL/GenBank/DDBJ whole genome shotgun (WGS) entry which is preliminary data.</text>
</comment>
<name>A0A8X6VKS2_TRICX</name>
<feature type="region of interest" description="Disordered" evidence="1">
    <location>
        <begin position="17"/>
        <end position="45"/>
    </location>
</feature>
<sequence length="121" mass="13762">MDRLKFKLEIVETLSASPTNKSILTDDEGSSSDRGSFRVTRSTEDFPANGRASFRRVLGMGSAEKECDLRRERNSLHWSGSSSPIGRTGRSEEKGELAQREKIISRERYQEILKFREIHGN</sequence>
<evidence type="ECO:0000256" key="1">
    <source>
        <dbReference type="SAM" id="MobiDB-lite"/>
    </source>
</evidence>
<gene>
    <name evidence="2" type="ORF">TNCV_3696721</name>
</gene>
<feature type="region of interest" description="Disordered" evidence="1">
    <location>
        <begin position="69"/>
        <end position="99"/>
    </location>
</feature>
<keyword evidence="3" id="KW-1185">Reference proteome</keyword>
<dbReference type="AlphaFoldDB" id="A0A8X6VKS2"/>
<protein>
    <submittedName>
        <fullName evidence="2">Uncharacterized protein</fullName>
    </submittedName>
</protein>
<organism evidence="2 3">
    <name type="scientific">Trichonephila clavipes</name>
    <name type="common">Golden silk orbweaver</name>
    <name type="synonym">Nephila clavipes</name>
    <dbReference type="NCBI Taxonomy" id="2585209"/>
    <lineage>
        <taxon>Eukaryota</taxon>
        <taxon>Metazoa</taxon>
        <taxon>Ecdysozoa</taxon>
        <taxon>Arthropoda</taxon>
        <taxon>Chelicerata</taxon>
        <taxon>Arachnida</taxon>
        <taxon>Araneae</taxon>
        <taxon>Araneomorphae</taxon>
        <taxon>Entelegynae</taxon>
        <taxon>Araneoidea</taxon>
        <taxon>Nephilidae</taxon>
        <taxon>Trichonephila</taxon>
    </lineage>
</organism>
<feature type="compositionally biased region" description="Basic and acidic residues" evidence="1">
    <location>
        <begin position="89"/>
        <end position="99"/>
    </location>
</feature>
<reference evidence="2" key="1">
    <citation type="submission" date="2020-08" db="EMBL/GenBank/DDBJ databases">
        <title>Multicomponent nature underlies the extraordinary mechanical properties of spider dragline silk.</title>
        <authorList>
            <person name="Kono N."/>
            <person name="Nakamura H."/>
            <person name="Mori M."/>
            <person name="Yoshida Y."/>
            <person name="Ohtoshi R."/>
            <person name="Malay A.D."/>
            <person name="Moran D.A.P."/>
            <person name="Tomita M."/>
            <person name="Numata K."/>
            <person name="Arakawa K."/>
        </authorList>
    </citation>
    <scope>NUCLEOTIDE SEQUENCE</scope>
</reference>
<evidence type="ECO:0000313" key="2">
    <source>
        <dbReference type="EMBL" id="GFY09710.1"/>
    </source>
</evidence>